<dbReference type="Proteomes" id="UP001642483">
    <property type="component" value="Unassembled WGS sequence"/>
</dbReference>
<evidence type="ECO:0000313" key="17">
    <source>
        <dbReference type="EMBL" id="CAK8672340.1"/>
    </source>
</evidence>
<evidence type="ECO:0000256" key="13">
    <source>
        <dbReference type="PROSITE-ProRule" id="PRU00023"/>
    </source>
</evidence>
<keyword evidence="8" id="KW-0863">Zinc-finger</keyword>
<evidence type="ECO:0000256" key="1">
    <source>
        <dbReference type="ARBA" id="ARBA00004496"/>
    </source>
</evidence>
<evidence type="ECO:0000256" key="8">
    <source>
        <dbReference type="ARBA" id="ARBA00022771"/>
    </source>
</evidence>
<feature type="compositionally biased region" description="Basic and acidic residues" evidence="15">
    <location>
        <begin position="632"/>
        <end position="642"/>
    </location>
</feature>
<dbReference type="InterPro" id="IPR047139">
    <property type="entry name" value="ANKZ1/VMS1"/>
</dbReference>
<evidence type="ECO:0000256" key="15">
    <source>
        <dbReference type="SAM" id="MobiDB-lite"/>
    </source>
</evidence>
<dbReference type="EMBL" id="CAWYQH010000001">
    <property type="protein sequence ID" value="CAK8672340.1"/>
    <property type="molecule type" value="Genomic_DNA"/>
</dbReference>
<dbReference type="Gene3D" id="1.25.40.20">
    <property type="entry name" value="Ankyrin repeat-containing domain"/>
    <property type="match status" value="1"/>
</dbReference>
<dbReference type="SMART" id="SM00451">
    <property type="entry name" value="ZnF_U1"/>
    <property type="match status" value="1"/>
</dbReference>
<keyword evidence="9 14" id="KW-0378">Hydrolase</keyword>
<dbReference type="SUPFAM" id="SSF48403">
    <property type="entry name" value="Ankyrin repeat"/>
    <property type="match status" value="1"/>
</dbReference>
<feature type="active site" evidence="14">
    <location>
        <position position="245"/>
    </location>
</feature>
<sequence>MPYVQPVKVSLSEQKRLKEVLEGIKLAKKSCQQRKELDEPSELSLQETDPTSTEDIDGNSLQCLTCKCTLAERSEQTIHYKSDWHRYNLKLRLLGQSIISEEEFGDAADEVLSISGSDSDDNITGISFSSDDNRKLSVSLLKADNEDSEHDEQFDNRKPKIYFRNTNSDIVSVYKKVLYSRQNSDVDAEISDMALHTLSTAHSQFWTVILLSAGHFAAAVFDGANVAAHKTFHRYVVRAKRGTVQSINDSSKSGSTAKSAGASLRRHNEIALEENIVALLKSWKEEYLDKSSHIFIRIPHYRKALFYGGKESIFEQKDFRIRSIPFVTRRPTFNEVQRVHQELFSVTLHGEQSMTDILSASRPSSEESKNNLSVKEKEPLKEKKQKGKIKLLKTEAKRVESSDTEYEMRIQKEAVNTAALQQFQVSCNNNNKKKKRKKQEKDNNSDPIEKENKDAPIVTQMNKASAHPLDHLSSEHREVMNKLYTACKTSNFKMLEDSLQCVKEKPTAPNNDATVKLEDLKDSVEKLDVNSDHKRHQQDTTTIDSHIFASLLTLPMDSSGNTLLHIATKAGNKKIIYELLKCGADPAIKNLSSFLPYCISPNKEARNTFRRFRADFPDRYNYTKAQIPSPLTEEREAEMKKKQNDKKKAQKAAKKDRDRKMKEEEEQKNQEEDEKNRFLALSDREKRLIAVERRMQDQPSIQISNSRRCYLCAESLFAKVPFEYLHYNFCSMKCLKGHKASAKT</sequence>
<evidence type="ECO:0000256" key="12">
    <source>
        <dbReference type="ARBA" id="ARBA00023054"/>
    </source>
</evidence>
<comment type="domain">
    <text evidence="14">The VLRF1 domain mediates binding to the 60S ribosomal subunit.</text>
</comment>
<evidence type="ECO:0000256" key="7">
    <source>
        <dbReference type="ARBA" id="ARBA00022759"/>
    </source>
</evidence>
<evidence type="ECO:0000313" key="18">
    <source>
        <dbReference type="Proteomes" id="UP001642483"/>
    </source>
</evidence>
<feature type="compositionally biased region" description="Basic and acidic residues" evidence="15">
    <location>
        <begin position="439"/>
        <end position="454"/>
    </location>
</feature>
<keyword evidence="7 14" id="KW-0255">Endonuclease</keyword>
<evidence type="ECO:0000256" key="10">
    <source>
        <dbReference type="ARBA" id="ARBA00022833"/>
    </source>
</evidence>
<keyword evidence="4 14" id="KW-0540">Nuclease</keyword>
<dbReference type="Pfam" id="PF00023">
    <property type="entry name" value="Ank"/>
    <property type="match status" value="1"/>
</dbReference>
<evidence type="ECO:0000256" key="9">
    <source>
        <dbReference type="ARBA" id="ARBA00022801"/>
    </source>
</evidence>
<dbReference type="PROSITE" id="PS50088">
    <property type="entry name" value="ANK_REPEAT"/>
    <property type="match status" value="1"/>
</dbReference>
<feature type="region of interest" description="Disordered" evidence="15">
    <location>
        <begin position="33"/>
        <end position="56"/>
    </location>
</feature>
<name>A0ABP0EXY4_CLALP</name>
<dbReference type="PROSITE" id="PS50297">
    <property type="entry name" value="ANK_REP_REGION"/>
    <property type="match status" value="1"/>
</dbReference>
<evidence type="ECO:0000256" key="2">
    <source>
        <dbReference type="ARBA" id="ARBA00009262"/>
    </source>
</evidence>
<feature type="compositionally biased region" description="Basic and acidic residues" evidence="15">
    <location>
        <begin position="653"/>
        <end position="678"/>
    </location>
</feature>
<evidence type="ECO:0000256" key="4">
    <source>
        <dbReference type="ARBA" id="ARBA00022722"/>
    </source>
</evidence>
<keyword evidence="6" id="KW-0677">Repeat</keyword>
<dbReference type="Pfam" id="PF18716">
    <property type="entry name" value="VATC"/>
    <property type="match status" value="1"/>
</dbReference>
<dbReference type="InterPro" id="IPR041175">
    <property type="entry name" value="VLRF1/Vms1"/>
</dbReference>
<feature type="region of interest" description="Disordered" evidence="15">
    <location>
        <begin position="359"/>
        <end position="387"/>
    </location>
</feature>
<dbReference type="PROSITE" id="PS52044">
    <property type="entry name" value="VLRF1"/>
    <property type="match status" value="1"/>
</dbReference>
<feature type="region of interest" description="Disordered" evidence="15">
    <location>
        <begin position="425"/>
        <end position="457"/>
    </location>
</feature>
<dbReference type="PANTHER" id="PTHR16036">
    <property type="entry name" value="ANKYRIN REPEAT AND ZINC FINGER DOMAIN-CONTAINING PROTEIN 1"/>
    <property type="match status" value="1"/>
</dbReference>
<dbReference type="InterPro" id="IPR041540">
    <property type="entry name" value="VATC"/>
</dbReference>
<evidence type="ECO:0000256" key="5">
    <source>
        <dbReference type="ARBA" id="ARBA00022723"/>
    </source>
</evidence>
<comment type="similarity">
    <text evidence="2 14">Belongs to the ANKZF1/VMS1 family.</text>
</comment>
<feature type="compositionally biased region" description="Basic residues" evidence="15">
    <location>
        <begin position="643"/>
        <end position="652"/>
    </location>
</feature>
<dbReference type="PANTHER" id="PTHR16036:SF2">
    <property type="entry name" value="TRNA ENDONUCLEASE ANKZF1"/>
    <property type="match status" value="1"/>
</dbReference>
<dbReference type="InterPro" id="IPR003604">
    <property type="entry name" value="Matrin/U1-like-C_Znf_C2H2"/>
</dbReference>
<feature type="compositionally biased region" description="Basic and acidic residues" evidence="15">
    <location>
        <begin position="364"/>
        <end position="382"/>
    </location>
</feature>
<keyword evidence="12" id="KW-0175">Coiled coil</keyword>
<dbReference type="Pfam" id="PF18826">
    <property type="entry name" value="bVLRF1"/>
    <property type="match status" value="1"/>
</dbReference>
<reference evidence="17 18" key="1">
    <citation type="submission" date="2024-02" db="EMBL/GenBank/DDBJ databases">
        <authorList>
            <person name="Daric V."/>
            <person name="Darras S."/>
        </authorList>
    </citation>
    <scope>NUCLEOTIDE SEQUENCE [LARGE SCALE GENOMIC DNA]</scope>
</reference>
<evidence type="ECO:0000259" key="16">
    <source>
        <dbReference type="PROSITE" id="PS52044"/>
    </source>
</evidence>
<keyword evidence="10" id="KW-0862">Zinc</keyword>
<dbReference type="SMART" id="SM00248">
    <property type="entry name" value="ANK"/>
    <property type="match status" value="1"/>
</dbReference>
<dbReference type="InterPro" id="IPR002110">
    <property type="entry name" value="Ankyrin_rpt"/>
</dbReference>
<feature type="domain" description="VLRF1" evidence="16">
    <location>
        <begin position="202"/>
        <end position="346"/>
    </location>
</feature>
<organism evidence="17 18">
    <name type="scientific">Clavelina lepadiformis</name>
    <name type="common">Light-bulb sea squirt</name>
    <name type="synonym">Ascidia lepadiformis</name>
    <dbReference type="NCBI Taxonomy" id="159417"/>
    <lineage>
        <taxon>Eukaryota</taxon>
        <taxon>Metazoa</taxon>
        <taxon>Chordata</taxon>
        <taxon>Tunicata</taxon>
        <taxon>Ascidiacea</taxon>
        <taxon>Aplousobranchia</taxon>
        <taxon>Clavelinidae</taxon>
        <taxon>Clavelina</taxon>
    </lineage>
</organism>
<protein>
    <recommendedName>
        <fullName evidence="16">VLRF1 domain-containing protein</fullName>
    </recommendedName>
</protein>
<evidence type="ECO:0000256" key="11">
    <source>
        <dbReference type="ARBA" id="ARBA00023043"/>
    </source>
</evidence>
<keyword evidence="5" id="KW-0479">Metal-binding</keyword>
<comment type="subcellular location">
    <subcellularLocation>
        <location evidence="1">Cytoplasm</location>
    </subcellularLocation>
</comment>
<accession>A0ABP0EXY4</accession>
<keyword evidence="18" id="KW-1185">Reference proteome</keyword>
<evidence type="ECO:0000256" key="14">
    <source>
        <dbReference type="PROSITE-ProRule" id="PRU01389"/>
    </source>
</evidence>
<evidence type="ECO:0000256" key="6">
    <source>
        <dbReference type="ARBA" id="ARBA00022737"/>
    </source>
</evidence>
<gene>
    <name evidence="17" type="ORF">CVLEPA_LOCUS1297</name>
</gene>
<proteinExistence type="inferred from homology"/>
<feature type="repeat" description="ANK" evidence="13">
    <location>
        <begin position="559"/>
        <end position="591"/>
    </location>
</feature>
<comment type="caution">
    <text evidence="17">The sequence shown here is derived from an EMBL/GenBank/DDBJ whole genome shotgun (WGS) entry which is preliminary data.</text>
</comment>
<dbReference type="InterPro" id="IPR036770">
    <property type="entry name" value="Ankyrin_rpt-contain_sf"/>
</dbReference>
<keyword evidence="11 13" id="KW-0040">ANK repeat</keyword>
<keyword evidence="3 14" id="KW-0963">Cytoplasm</keyword>
<evidence type="ECO:0000256" key="3">
    <source>
        <dbReference type="ARBA" id="ARBA00022490"/>
    </source>
</evidence>
<feature type="region of interest" description="Disordered" evidence="15">
    <location>
        <begin position="623"/>
        <end position="678"/>
    </location>
</feature>